<dbReference type="STRING" id="1590841.A0A2R6R305"/>
<dbReference type="PANTHER" id="PTHR32254">
    <property type="entry name" value="EXPRESSED PROTEIN"/>
    <property type="match status" value="1"/>
</dbReference>
<dbReference type="PANTHER" id="PTHR32254:SF6">
    <property type="entry name" value="DUF1068 DOMAIN-CONTAINING PROTEIN"/>
    <property type="match status" value="1"/>
</dbReference>
<keyword evidence="1" id="KW-0472">Membrane</keyword>
<dbReference type="InterPro" id="IPR010471">
    <property type="entry name" value="DUF1068"/>
</dbReference>
<reference evidence="2 3" key="1">
    <citation type="submission" date="2017-07" db="EMBL/GenBank/DDBJ databases">
        <title>An improved, manually edited Actinidia chinensis var. chinensis (kiwifruit) genome highlights the challenges associated with draft genomes and gene prediction in plants.</title>
        <authorList>
            <person name="Pilkington S."/>
            <person name="Crowhurst R."/>
            <person name="Hilario E."/>
            <person name="Nardozza S."/>
            <person name="Fraser L."/>
            <person name="Peng Y."/>
            <person name="Gunaseelan K."/>
            <person name="Simpson R."/>
            <person name="Tahir J."/>
            <person name="Deroles S."/>
            <person name="Templeton K."/>
            <person name="Luo Z."/>
            <person name="Davy M."/>
            <person name="Cheng C."/>
            <person name="Mcneilage M."/>
            <person name="Scaglione D."/>
            <person name="Liu Y."/>
            <person name="Zhang Q."/>
            <person name="Datson P."/>
            <person name="De Silva N."/>
            <person name="Gardiner S."/>
            <person name="Bassett H."/>
            <person name="Chagne D."/>
            <person name="Mccallum J."/>
            <person name="Dzierzon H."/>
            <person name="Deng C."/>
            <person name="Wang Y.-Y."/>
            <person name="Barron N."/>
            <person name="Manako K."/>
            <person name="Bowen J."/>
            <person name="Foster T."/>
            <person name="Erridge Z."/>
            <person name="Tiffin H."/>
            <person name="Waite C."/>
            <person name="Davies K."/>
            <person name="Grierson E."/>
            <person name="Laing W."/>
            <person name="Kirk R."/>
            <person name="Chen X."/>
            <person name="Wood M."/>
            <person name="Montefiori M."/>
            <person name="Brummell D."/>
            <person name="Schwinn K."/>
            <person name="Catanach A."/>
            <person name="Fullerton C."/>
            <person name="Li D."/>
            <person name="Meiyalaghan S."/>
            <person name="Nieuwenhuizen N."/>
            <person name="Read N."/>
            <person name="Prakash R."/>
            <person name="Hunter D."/>
            <person name="Zhang H."/>
            <person name="Mckenzie M."/>
            <person name="Knabel M."/>
            <person name="Harris A."/>
            <person name="Allan A."/>
            <person name="Chen A."/>
            <person name="Janssen B."/>
            <person name="Plunkett B."/>
            <person name="Dwamena C."/>
            <person name="Voogd C."/>
            <person name="Leif D."/>
            <person name="Lafferty D."/>
            <person name="Souleyre E."/>
            <person name="Varkonyi-Gasic E."/>
            <person name="Gambi F."/>
            <person name="Hanley J."/>
            <person name="Yao J.-L."/>
            <person name="Cheung J."/>
            <person name="David K."/>
            <person name="Warren B."/>
            <person name="Marsh K."/>
            <person name="Snowden K."/>
            <person name="Lin-Wang K."/>
            <person name="Brian L."/>
            <person name="Martinez-Sanchez M."/>
            <person name="Wang M."/>
            <person name="Ileperuma N."/>
            <person name="Macnee N."/>
            <person name="Campin R."/>
            <person name="Mcatee P."/>
            <person name="Drummond R."/>
            <person name="Espley R."/>
            <person name="Ireland H."/>
            <person name="Wu R."/>
            <person name="Atkinson R."/>
            <person name="Karunairetnam S."/>
            <person name="Bulley S."/>
            <person name="Chunkath S."/>
            <person name="Hanley Z."/>
            <person name="Storey R."/>
            <person name="Thrimawithana A."/>
            <person name="Thomson S."/>
            <person name="David C."/>
            <person name="Testolin R."/>
        </authorList>
    </citation>
    <scope>NUCLEOTIDE SEQUENCE [LARGE SCALE GENOMIC DNA]</scope>
    <source>
        <strain evidence="3">cv. Red5</strain>
        <tissue evidence="2">Young leaf</tissue>
    </source>
</reference>
<organism evidence="2 3">
    <name type="scientific">Actinidia chinensis var. chinensis</name>
    <name type="common">Chinese soft-hair kiwi</name>
    <dbReference type="NCBI Taxonomy" id="1590841"/>
    <lineage>
        <taxon>Eukaryota</taxon>
        <taxon>Viridiplantae</taxon>
        <taxon>Streptophyta</taxon>
        <taxon>Embryophyta</taxon>
        <taxon>Tracheophyta</taxon>
        <taxon>Spermatophyta</taxon>
        <taxon>Magnoliopsida</taxon>
        <taxon>eudicotyledons</taxon>
        <taxon>Gunneridae</taxon>
        <taxon>Pentapetalae</taxon>
        <taxon>asterids</taxon>
        <taxon>Ericales</taxon>
        <taxon>Actinidiaceae</taxon>
        <taxon>Actinidia</taxon>
    </lineage>
</organism>
<accession>A0A2R6R305</accession>
<dbReference type="OMA" id="LKWVLVW"/>
<protein>
    <submittedName>
        <fullName evidence="2">DNA-directed RNA polymerase subunit alpha like</fullName>
    </submittedName>
</protein>
<keyword evidence="3" id="KW-1185">Reference proteome</keyword>
<sequence>MAHPSDHRLCSSGFVRCGLVLSSLCLVGLILGIPWLLRENSHAQASCPSCDCDCSSDILSTPLDCSINDPEMNEEIEKDTISLLYEELSLLRNVTDGNLKRTEALTMDAKRTSSHYQKEAEKCNAGMETCEGAREKAEAAFVEERKLSALWEKRARELGFNRERRIYLQV</sequence>
<proteinExistence type="predicted"/>
<dbReference type="Proteomes" id="UP000241394">
    <property type="component" value="Chromosome LG10"/>
</dbReference>
<evidence type="ECO:0000313" key="3">
    <source>
        <dbReference type="Proteomes" id="UP000241394"/>
    </source>
</evidence>
<keyword evidence="2" id="KW-0240">DNA-directed RNA polymerase</keyword>
<reference evidence="3" key="2">
    <citation type="journal article" date="2018" name="BMC Genomics">
        <title>A manually annotated Actinidia chinensis var. chinensis (kiwifruit) genome highlights the challenges associated with draft genomes and gene prediction in plants.</title>
        <authorList>
            <person name="Pilkington S.M."/>
            <person name="Crowhurst R."/>
            <person name="Hilario E."/>
            <person name="Nardozza S."/>
            <person name="Fraser L."/>
            <person name="Peng Y."/>
            <person name="Gunaseelan K."/>
            <person name="Simpson R."/>
            <person name="Tahir J."/>
            <person name="Deroles S.C."/>
            <person name="Templeton K."/>
            <person name="Luo Z."/>
            <person name="Davy M."/>
            <person name="Cheng C."/>
            <person name="McNeilage M."/>
            <person name="Scaglione D."/>
            <person name="Liu Y."/>
            <person name="Zhang Q."/>
            <person name="Datson P."/>
            <person name="De Silva N."/>
            <person name="Gardiner S.E."/>
            <person name="Bassett H."/>
            <person name="Chagne D."/>
            <person name="McCallum J."/>
            <person name="Dzierzon H."/>
            <person name="Deng C."/>
            <person name="Wang Y.Y."/>
            <person name="Barron L."/>
            <person name="Manako K."/>
            <person name="Bowen J."/>
            <person name="Foster T.M."/>
            <person name="Erridge Z.A."/>
            <person name="Tiffin H."/>
            <person name="Waite C.N."/>
            <person name="Davies K.M."/>
            <person name="Grierson E.P."/>
            <person name="Laing W.A."/>
            <person name="Kirk R."/>
            <person name="Chen X."/>
            <person name="Wood M."/>
            <person name="Montefiori M."/>
            <person name="Brummell D.A."/>
            <person name="Schwinn K.E."/>
            <person name="Catanach A."/>
            <person name="Fullerton C."/>
            <person name="Li D."/>
            <person name="Meiyalaghan S."/>
            <person name="Nieuwenhuizen N."/>
            <person name="Read N."/>
            <person name="Prakash R."/>
            <person name="Hunter D."/>
            <person name="Zhang H."/>
            <person name="McKenzie M."/>
            <person name="Knabel M."/>
            <person name="Harris A."/>
            <person name="Allan A.C."/>
            <person name="Gleave A."/>
            <person name="Chen A."/>
            <person name="Janssen B.J."/>
            <person name="Plunkett B."/>
            <person name="Ampomah-Dwamena C."/>
            <person name="Voogd C."/>
            <person name="Leif D."/>
            <person name="Lafferty D."/>
            <person name="Souleyre E.J.F."/>
            <person name="Varkonyi-Gasic E."/>
            <person name="Gambi F."/>
            <person name="Hanley J."/>
            <person name="Yao J.L."/>
            <person name="Cheung J."/>
            <person name="David K.M."/>
            <person name="Warren B."/>
            <person name="Marsh K."/>
            <person name="Snowden K.C."/>
            <person name="Lin-Wang K."/>
            <person name="Brian L."/>
            <person name="Martinez-Sanchez M."/>
            <person name="Wang M."/>
            <person name="Ileperuma N."/>
            <person name="Macnee N."/>
            <person name="Campin R."/>
            <person name="McAtee P."/>
            <person name="Drummond R.S.M."/>
            <person name="Espley R.V."/>
            <person name="Ireland H.S."/>
            <person name="Wu R."/>
            <person name="Atkinson R.G."/>
            <person name="Karunairetnam S."/>
            <person name="Bulley S."/>
            <person name="Chunkath S."/>
            <person name="Hanley Z."/>
            <person name="Storey R."/>
            <person name="Thrimawithana A.H."/>
            <person name="Thomson S."/>
            <person name="David C."/>
            <person name="Testolin R."/>
            <person name="Huang H."/>
            <person name="Hellens R.P."/>
            <person name="Schaffer R.J."/>
        </authorList>
    </citation>
    <scope>NUCLEOTIDE SEQUENCE [LARGE SCALE GENOMIC DNA]</scope>
    <source>
        <strain evidence="3">cv. Red5</strain>
    </source>
</reference>
<gene>
    <name evidence="2" type="ORF">CEY00_Acc11054</name>
</gene>
<keyword evidence="1" id="KW-0812">Transmembrane</keyword>
<dbReference type="EMBL" id="NKQK01000010">
    <property type="protein sequence ID" value="PSS19632.1"/>
    <property type="molecule type" value="Genomic_DNA"/>
</dbReference>
<dbReference type="Pfam" id="PF06364">
    <property type="entry name" value="DUF1068"/>
    <property type="match status" value="1"/>
</dbReference>
<evidence type="ECO:0000313" key="2">
    <source>
        <dbReference type="EMBL" id="PSS19632.1"/>
    </source>
</evidence>
<keyword evidence="1" id="KW-1133">Transmembrane helix</keyword>
<evidence type="ECO:0000256" key="1">
    <source>
        <dbReference type="SAM" id="Phobius"/>
    </source>
</evidence>
<dbReference type="AlphaFoldDB" id="A0A2R6R305"/>
<dbReference type="Gramene" id="PSS19632">
    <property type="protein sequence ID" value="PSS19632"/>
    <property type="gene ID" value="CEY00_Acc11054"/>
</dbReference>
<keyword evidence="2" id="KW-0804">Transcription</keyword>
<dbReference type="InParanoid" id="A0A2R6R305"/>
<dbReference type="GO" id="GO:0000428">
    <property type="term" value="C:DNA-directed RNA polymerase complex"/>
    <property type="evidence" value="ECO:0007669"/>
    <property type="project" value="UniProtKB-KW"/>
</dbReference>
<feature type="transmembrane region" description="Helical" evidence="1">
    <location>
        <begin position="14"/>
        <end position="37"/>
    </location>
</feature>
<comment type="caution">
    <text evidence="2">The sequence shown here is derived from an EMBL/GenBank/DDBJ whole genome shotgun (WGS) entry which is preliminary data.</text>
</comment>
<dbReference type="OrthoDB" id="1851883at2759"/>
<name>A0A2R6R305_ACTCC</name>